<dbReference type="EMBL" id="SLWK01000008">
    <property type="protein sequence ID" value="TCO07485.1"/>
    <property type="molecule type" value="Genomic_DNA"/>
</dbReference>
<dbReference type="PANTHER" id="PTHR40606">
    <property type="match status" value="1"/>
</dbReference>
<dbReference type="SUPFAM" id="SSF160113">
    <property type="entry name" value="YegP-like"/>
    <property type="match status" value="2"/>
</dbReference>
<proteinExistence type="predicted"/>
<gene>
    <name evidence="2" type="ORF">EV194_10893</name>
</gene>
<evidence type="ECO:0000259" key="1">
    <source>
        <dbReference type="Pfam" id="PF07411"/>
    </source>
</evidence>
<dbReference type="Gene3D" id="2.30.29.80">
    <property type="match status" value="1"/>
</dbReference>
<dbReference type="RefSeq" id="WP_132434182.1">
    <property type="nucleotide sequence ID" value="NZ_SLWK01000008.1"/>
</dbReference>
<protein>
    <recommendedName>
        <fullName evidence="1">DUF1508 domain-containing protein</fullName>
    </recommendedName>
</protein>
<keyword evidence="3" id="KW-1185">Reference proteome</keyword>
<feature type="domain" description="DUF1508" evidence="1">
    <location>
        <begin position="10"/>
        <end position="54"/>
    </location>
</feature>
<sequence>MKFVISKKSEGAYQFFLKNAENKPVLWSPRFATKNQCLDGIAHLRRHVQGEPKFDKWQTDSGRYVFHLKSNDGHLLAMSAPFGSKFECVKHISEVQENITSDIEEDVSPR</sequence>
<dbReference type="InterPro" id="IPR010879">
    <property type="entry name" value="DUF1508"/>
</dbReference>
<dbReference type="Pfam" id="PF07411">
    <property type="entry name" value="DUF1508"/>
    <property type="match status" value="1"/>
</dbReference>
<evidence type="ECO:0000313" key="3">
    <source>
        <dbReference type="Proteomes" id="UP000295221"/>
    </source>
</evidence>
<evidence type="ECO:0000313" key="2">
    <source>
        <dbReference type="EMBL" id="TCO07485.1"/>
    </source>
</evidence>
<dbReference type="OrthoDB" id="9802792at2"/>
<dbReference type="InterPro" id="IPR051141">
    <property type="entry name" value="UPF0339_domain"/>
</dbReference>
<organism evidence="2 3">
    <name type="scientific">Natronoflexus pectinivorans</name>
    <dbReference type="NCBI Taxonomy" id="682526"/>
    <lineage>
        <taxon>Bacteria</taxon>
        <taxon>Pseudomonadati</taxon>
        <taxon>Bacteroidota</taxon>
        <taxon>Bacteroidia</taxon>
        <taxon>Marinilabiliales</taxon>
        <taxon>Marinilabiliaceae</taxon>
        <taxon>Natronoflexus</taxon>
    </lineage>
</organism>
<name>A0A4V2RWA3_9BACT</name>
<accession>A0A4V2RWA3</accession>
<comment type="caution">
    <text evidence="2">The sequence shown here is derived from an EMBL/GenBank/DDBJ whole genome shotgun (WGS) entry which is preliminary data.</text>
</comment>
<reference evidence="2 3" key="1">
    <citation type="submission" date="2019-03" db="EMBL/GenBank/DDBJ databases">
        <title>Genomic Encyclopedia of Type Strains, Phase IV (KMG-IV): sequencing the most valuable type-strain genomes for metagenomic binning, comparative biology and taxonomic classification.</title>
        <authorList>
            <person name="Goeker M."/>
        </authorList>
    </citation>
    <scope>NUCLEOTIDE SEQUENCE [LARGE SCALE GENOMIC DNA]</scope>
    <source>
        <strain evidence="2 3">DSM 24179</strain>
    </source>
</reference>
<dbReference type="PANTHER" id="PTHR40606:SF1">
    <property type="entry name" value="UPF0339 PROTEIN YEGP"/>
    <property type="match status" value="1"/>
</dbReference>
<dbReference type="AlphaFoldDB" id="A0A4V2RWA3"/>
<dbReference type="InterPro" id="IPR036913">
    <property type="entry name" value="YegP-like_sf"/>
</dbReference>
<dbReference type="Proteomes" id="UP000295221">
    <property type="component" value="Unassembled WGS sequence"/>
</dbReference>